<gene>
    <name evidence="8" type="ORF">UCRPC4_g00038</name>
</gene>
<evidence type="ECO:0000256" key="4">
    <source>
        <dbReference type="ARBA" id="ARBA00023002"/>
    </source>
</evidence>
<evidence type="ECO:0000256" key="3">
    <source>
        <dbReference type="ARBA" id="ARBA00022723"/>
    </source>
</evidence>
<name>A0A0G2H1Q2_PHACM</name>
<comment type="caution">
    <text evidence="8">The sequence shown here is derived from an EMBL/GenBank/DDBJ whole genome shotgun (WGS) entry which is preliminary data.</text>
</comment>
<proteinExistence type="inferred from homology"/>
<keyword evidence="3 6" id="KW-0479">Metal-binding</keyword>
<dbReference type="GO" id="GO:0004497">
    <property type="term" value="F:monooxygenase activity"/>
    <property type="evidence" value="ECO:0007669"/>
    <property type="project" value="InterPro"/>
</dbReference>
<keyword evidence="5 6" id="KW-0408">Iron</keyword>
<dbReference type="Gene3D" id="1.10.630.10">
    <property type="entry name" value="Cytochrome P450"/>
    <property type="match status" value="1"/>
</dbReference>
<dbReference type="Pfam" id="PF00067">
    <property type="entry name" value="p450"/>
    <property type="match status" value="1"/>
</dbReference>
<organism evidence="8 9">
    <name type="scientific">Phaeomoniella chlamydospora</name>
    <name type="common">Phaeoacremonium chlamydosporum</name>
    <dbReference type="NCBI Taxonomy" id="158046"/>
    <lineage>
        <taxon>Eukaryota</taxon>
        <taxon>Fungi</taxon>
        <taxon>Dikarya</taxon>
        <taxon>Ascomycota</taxon>
        <taxon>Pezizomycotina</taxon>
        <taxon>Eurotiomycetes</taxon>
        <taxon>Chaetothyriomycetidae</taxon>
        <taxon>Phaeomoniellales</taxon>
        <taxon>Phaeomoniellaceae</taxon>
        <taxon>Phaeomoniella</taxon>
    </lineage>
</organism>
<evidence type="ECO:0000256" key="5">
    <source>
        <dbReference type="ARBA" id="ARBA00023004"/>
    </source>
</evidence>
<dbReference type="CDD" id="cd11041">
    <property type="entry name" value="CYP503A1-like"/>
    <property type="match status" value="1"/>
</dbReference>
<dbReference type="InterPro" id="IPR017972">
    <property type="entry name" value="Cyt_P450_CS"/>
</dbReference>
<evidence type="ECO:0000313" key="8">
    <source>
        <dbReference type="EMBL" id="KKY29248.1"/>
    </source>
</evidence>
<sequence length="766" mass="87402">MQKHRSRPTLDLTFAPNVDFLINSNDGVRVFEPCFLEMDKHISEAESKSRDEAINHFLMPDFTAYDWWEAKLPAFNEARLSLAEESGPFEFKTPKLFWRGATVLQQGTQRTDLVSQLGPQTDVADVADTTVKHLPEGDDKSNLKYLKTLKEMCQYQYIVYTEGITYSGRLKYTALCNSIQIGHKITFVEFWTHLLDPYYVTVKDWDDALRKYKKLRNNPEKAAALANGAKEALRKHLSPSGINCYMRRMLEGYARSMRWQVLSPEQDVTGRNGTEVVPGFSWIPLEHFLAKMTWLGTNGASANHSTPLVCQEYFANLEKYLEYGRKHYRHSGFQIWTPEGYLLILPEELLEEVKLAKDSVVNASALGRSITGNVSWMDIQNPALVNSIRHNLISKLAPLAPAIGERLEDGLTEVLPHTDKWTSINAWKLLSTTVSKASARTFVGEQLGQDPEWQKITLDYTAAVSQTSRTIRQQSYLGQLLAIYFRTSESYRRWLQWQERGYQKLKPILEARAIAARRPDYKKANDSMQWIIDDAETRGEHLSLRKQSDLQMTMIFVSILTTASACLSVLYDLLSQPEYIKPIRDEVDQVMNESAGHLDAPTLAKMDKLDSFIKEVQRVNGASTVNNLRQVTSSKGITFRNGLHLPQGTVFGVANALINIDPQHWKNPEQFQGFRYANLRASDPENSQRFFMTSTGHSQMTFGHGRHSCPGRFFAALEIKTIFALLLSNYELQPLEQRPRGPMFAGNALANKEVDIFYRSRQREKP</sequence>
<dbReference type="InterPro" id="IPR006598">
    <property type="entry name" value="CAP10"/>
</dbReference>
<dbReference type="InterPro" id="IPR001128">
    <property type="entry name" value="Cyt_P450"/>
</dbReference>
<dbReference type="PROSITE" id="PS00086">
    <property type="entry name" value="CYTOCHROME_P450"/>
    <property type="match status" value="1"/>
</dbReference>
<dbReference type="OrthoDB" id="1844152at2759"/>
<feature type="domain" description="Glycosyl transferase CAP10" evidence="7">
    <location>
        <begin position="14"/>
        <end position="260"/>
    </location>
</feature>
<reference evidence="8 9" key="1">
    <citation type="submission" date="2015-05" db="EMBL/GenBank/DDBJ databases">
        <title>Distinctive expansion of gene families associated with plant cell wall degradation and secondary metabolism in the genomes of grapevine trunk pathogens.</title>
        <authorList>
            <person name="Lawrence D.P."/>
            <person name="Travadon R."/>
            <person name="Rolshausen P.E."/>
            <person name="Baumgartner K."/>
        </authorList>
    </citation>
    <scope>NUCLEOTIDE SEQUENCE [LARGE SCALE GENOMIC DNA]</scope>
    <source>
        <strain evidence="8">UCRPC4</strain>
    </source>
</reference>
<dbReference type="PRINTS" id="PR00465">
    <property type="entry name" value="EP450IV"/>
</dbReference>
<feature type="binding site" description="axial binding residue" evidence="6">
    <location>
        <position position="709"/>
    </location>
    <ligand>
        <name>heme</name>
        <dbReference type="ChEBI" id="CHEBI:30413"/>
    </ligand>
    <ligandPart>
        <name>Fe</name>
        <dbReference type="ChEBI" id="CHEBI:18248"/>
    </ligandPart>
</feature>
<keyword evidence="6" id="KW-0349">Heme</keyword>
<dbReference type="SMART" id="SM00672">
    <property type="entry name" value="CAP10"/>
    <property type="match status" value="1"/>
</dbReference>
<dbReference type="PANTHER" id="PTHR46206">
    <property type="entry name" value="CYTOCHROME P450"/>
    <property type="match status" value="1"/>
</dbReference>
<protein>
    <submittedName>
        <fullName evidence="8">Putative cytochrome p450</fullName>
    </submittedName>
</protein>
<dbReference type="InterPro" id="IPR036396">
    <property type="entry name" value="Cyt_P450_sf"/>
</dbReference>
<comment type="similarity">
    <text evidence="2">Belongs to the cytochrome P450 family.</text>
</comment>
<comment type="cofactor">
    <cofactor evidence="1 6">
        <name>heme</name>
        <dbReference type="ChEBI" id="CHEBI:30413"/>
    </cofactor>
</comment>
<reference evidence="8 9" key="2">
    <citation type="submission" date="2015-05" db="EMBL/GenBank/DDBJ databases">
        <authorList>
            <person name="Morales-Cruz A."/>
            <person name="Amrine K.C."/>
            <person name="Cantu D."/>
        </authorList>
    </citation>
    <scope>NUCLEOTIDE SEQUENCE [LARGE SCALE GENOMIC DNA]</scope>
    <source>
        <strain evidence="8">UCRPC4</strain>
    </source>
</reference>
<dbReference type="GO" id="GO:0016705">
    <property type="term" value="F:oxidoreductase activity, acting on paired donors, with incorporation or reduction of molecular oxygen"/>
    <property type="evidence" value="ECO:0007669"/>
    <property type="project" value="InterPro"/>
</dbReference>
<keyword evidence="4" id="KW-0560">Oxidoreductase</keyword>
<dbReference type="Proteomes" id="UP000053317">
    <property type="component" value="Unassembled WGS sequence"/>
</dbReference>
<dbReference type="AlphaFoldDB" id="A0A0G2H1Q2"/>
<dbReference type="EMBL" id="LCWF01000001">
    <property type="protein sequence ID" value="KKY29248.1"/>
    <property type="molecule type" value="Genomic_DNA"/>
</dbReference>
<evidence type="ECO:0000256" key="2">
    <source>
        <dbReference type="ARBA" id="ARBA00010617"/>
    </source>
</evidence>
<dbReference type="GO" id="GO:0020037">
    <property type="term" value="F:heme binding"/>
    <property type="evidence" value="ECO:0007669"/>
    <property type="project" value="InterPro"/>
</dbReference>
<dbReference type="GO" id="GO:0005506">
    <property type="term" value="F:iron ion binding"/>
    <property type="evidence" value="ECO:0007669"/>
    <property type="project" value="InterPro"/>
</dbReference>
<evidence type="ECO:0000259" key="7">
    <source>
        <dbReference type="SMART" id="SM00672"/>
    </source>
</evidence>
<keyword evidence="9" id="KW-1185">Reference proteome</keyword>
<dbReference type="InterPro" id="IPR002403">
    <property type="entry name" value="Cyt_P450_E_grp-IV"/>
</dbReference>
<dbReference type="SUPFAM" id="SSF48264">
    <property type="entry name" value="Cytochrome P450"/>
    <property type="match status" value="1"/>
</dbReference>
<evidence type="ECO:0000256" key="6">
    <source>
        <dbReference type="PIRSR" id="PIRSR602403-1"/>
    </source>
</evidence>
<evidence type="ECO:0000256" key="1">
    <source>
        <dbReference type="ARBA" id="ARBA00001971"/>
    </source>
</evidence>
<accession>A0A0G2H1Q2</accession>
<evidence type="ECO:0000313" key="9">
    <source>
        <dbReference type="Proteomes" id="UP000053317"/>
    </source>
</evidence>
<dbReference type="Pfam" id="PF05686">
    <property type="entry name" value="Glyco_transf_90"/>
    <property type="match status" value="1"/>
</dbReference>